<dbReference type="Proteomes" id="UP000295547">
    <property type="component" value="Unassembled WGS sequence"/>
</dbReference>
<keyword evidence="3" id="KW-1185">Reference proteome</keyword>
<keyword evidence="1" id="KW-0732">Signal</keyword>
<dbReference type="AlphaFoldDB" id="A0A4R3QG67"/>
<dbReference type="EMBL" id="SMBJ01000014">
    <property type="protein sequence ID" value="TCU18682.1"/>
    <property type="molecule type" value="Genomic_DNA"/>
</dbReference>
<reference evidence="2 3" key="1">
    <citation type="submission" date="2019-03" db="EMBL/GenBank/DDBJ databases">
        <title>Genomic Encyclopedia of Type Strains, Phase IV (KMG-V): Genome sequencing to study the core and pangenomes of soil and plant-associated prokaryotes.</title>
        <authorList>
            <person name="Whitman W."/>
        </authorList>
    </citation>
    <scope>NUCLEOTIDE SEQUENCE [LARGE SCALE GENOMIC DNA]</scope>
    <source>
        <strain evidence="2 3">Gr42</strain>
    </source>
</reference>
<evidence type="ECO:0000313" key="3">
    <source>
        <dbReference type="Proteomes" id="UP000295547"/>
    </source>
</evidence>
<proteinExistence type="predicted"/>
<evidence type="ECO:0000313" key="2">
    <source>
        <dbReference type="EMBL" id="TCU18682.1"/>
    </source>
</evidence>
<evidence type="ECO:0000256" key="1">
    <source>
        <dbReference type="SAM" id="SignalP"/>
    </source>
</evidence>
<feature type="signal peptide" evidence="1">
    <location>
        <begin position="1"/>
        <end position="24"/>
    </location>
</feature>
<organism evidence="2 3">
    <name type="scientific">Rhizobium azibense</name>
    <dbReference type="NCBI Taxonomy" id="1136135"/>
    <lineage>
        <taxon>Bacteria</taxon>
        <taxon>Pseudomonadati</taxon>
        <taxon>Pseudomonadota</taxon>
        <taxon>Alphaproteobacteria</taxon>
        <taxon>Hyphomicrobiales</taxon>
        <taxon>Rhizobiaceae</taxon>
        <taxon>Rhizobium/Agrobacterium group</taxon>
        <taxon>Rhizobium</taxon>
    </lineage>
</organism>
<name>A0A4R3QG67_9HYPH</name>
<accession>A0A4R3QG67</accession>
<sequence>MKKIASAAATTAMSILISSSVALGHDPARSTGSSRHPWAKVVVNHPTPKLGAYYKGVSPIQMAATLVKVVPPYVELKRPEKEPRR</sequence>
<gene>
    <name evidence="2" type="ORF">EV130_11419</name>
</gene>
<protein>
    <submittedName>
        <fullName evidence="2">Uncharacterized protein</fullName>
    </submittedName>
</protein>
<feature type="chain" id="PRO_5020234563" evidence="1">
    <location>
        <begin position="25"/>
        <end position="85"/>
    </location>
</feature>
<comment type="caution">
    <text evidence="2">The sequence shown here is derived from an EMBL/GenBank/DDBJ whole genome shotgun (WGS) entry which is preliminary data.</text>
</comment>